<sequence length="385" mass="42801">MMSGLRTKQKSRVDDIVEFGKTKLHTCTMLSLCNPPPYLRSRSTRATLIRRCRSYWTGLNVWRKNPINDNRSWGQTGPSPSLSPSPPFDLPSTPSSLAEWGALVLSTPDPVLKSHLSHMAFTSFISDSLPIGIASAPLRPARPSKPPLVEVREVPTQKESGLPLNAYMLHSLAHIELNAIDLAWDTVVRFSDLRSVLGDGFFADFARVADDESRHFGWCSQRLEELGFQYGDVASHDFLWKECARTSSDVAPRLAIVPLVQEARGIDAGPRLVKKISGFGDNRTAKIVSKIADEEVAHVGVGVYWFVQVCEKMNWTPRTAFRTILQEFGVEPKGPFNHAGRSLAGIPRDWYDPPHSSPPPPPQSFLSEVEYMLASIISLEKANIE</sequence>
<dbReference type="PANTHER" id="PTHR42782">
    <property type="entry name" value="SI:CH73-314G15.3"/>
    <property type="match status" value="1"/>
</dbReference>
<comment type="caution">
    <text evidence="2">The sequence shown here is derived from an EMBL/GenBank/DDBJ whole genome shotgun (WGS) entry which is preliminary data.</text>
</comment>
<reference evidence="3" key="1">
    <citation type="journal article" date="2016" name="Nature">
        <title>The genome of the seagrass Zostera marina reveals angiosperm adaptation to the sea.</title>
        <authorList>
            <person name="Olsen J.L."/>
            <person name="Rouze P."/>
            <person name="Verhelst B."/>
            <person name="Lin Y.-C."/>
            <person name="Bayer T."/>
            <person name="Collen J."/>
            <person name="Dattolo E."/>
            <person name="De Paoli E."/>
            <person name="Dittami S."/>
            <person name="Maumus F."/>
            <person name="Michel G."/>
            <person name="Kersting A."/>
            <person name="Lauritano C."/>
            <person name="Lohaus R."/>
            <person name="Toepel M."/>
            <person name="Tonon T."/>
            <person name="Vanneste K."/>
            <person name="Amirebrahimi M."/>
            <person name="Brakel J."/>
            <person name="Bostroem C."/>
            <person name="Chovatia M."/>
            <person name="Grimwood J."/>
            <person name="Jenkins J.W."/>
            <person name="Jueterbock A."/>
            <person name="Mraz A."/>
            <person name="Stam W.T."/>
            <person name="Tice H."/>
            <person name="Bornberg-Bauer E."/>
            <person name="Green P.J."/>
            <person name="Pearson G.A."/>
            <person name="Procaccini G."/>
            <person name="Duarte C.M."/>
            <person name="Schmutz J."/>
            <person name="Reusch T.B.H."/>
            <person name="Van de Peer Y."/>
        </authorList>
    </citation>
    <scope>NUCLEOTIDE SEQUENCE [LARGE SCALE GENOMIC DNA]</scope>
    <source>
        <strain evidence="3">cv. Finnish</strain>
    </source>
</reference>
<dbReference type="Proteomes" id="UP000036987">
    <property type="component" value="Unassembled WGS sequence"/>
</dbReference>
<dbReference type="Pfam" id="PF04305">
    <property type="entry name" value="DUF455"/>
    <property type="match status" value="1"/>
</dbReference>
<evidence type="ECO:0000313" key="3">
    <source>
        <dbReference type="Proteomes" id="UP000036987"/>
    </source>
</evidence>
<dbReference type="PANTHER" id="PTHR42782:SF4">
    <property type="entry name" value="DUF455 DOMAIN-CONTAINING PROTEIN"/>
    <property type="match status" value="1"/>
</dbReference>
<dbReference type="InterPro" id="IPR009078">
    <property type="entry name" value="Ferritin-like_SF"/>
</dbReference>
<dbReference type="STRING" id="29655.A0A0K9PYN2"/>
<accession>A0A0K9PYN2</accession>
<dbReference type="OMA" id="LAWDTIV"/>
<dbReference type="OrthoDB" id="426882at2759"/>
<feature type="region of interest" description="Disordered" evidence="1">
    <location>
        <begin position="70"/>
        <end position="90"/>
    </location>
</feature>
<proteinExistence type="predicted"/>
<keyword evidence="3" id="KW-1185">Reference proteome</keyword>
<organism evidence="2 3">
    <name type="scientific">Zostera marina</name>
    <name type="common">Eelgrass</name>
    <dbReference type="NCBI Taxonomy" id="29655"/>
    <lineage>
        <taxon>Eukaryota</taxon>
        <taxon>Viridiplantae</taxon>
        <taxon>Streptophyta</taxon>
        <taxon>Embryophyta</taxon>
        <taxon>Tracheophyta</taxon>
        <taxon>Spermatophyta</taxon>
        <taxon>Magnoliopsida</taxon>
        <taxon>Liliopsida</taxon>
        <taxon>Zosteraceae</taxon>
        <taxon>Zostera</taxon>
    </lineage>
</organism>
<dbReference type="EMBL" id="LFYR01000585">
    <property type="protein sequence ID" value="KMZ73347.1"/>
    <property type="molecule type" value="Genomic_DNA"/>
</dbReference>
<gene>
    <name evidence="2" type="ORF">ZOSMA_14G01110</name>
</gene>
<dbReference type="CDD" id="cd00657">
    <property type="entry name" value="Ferritin_like"/>
    <property type="match status" value="1"/>
</dbReference>
<evidence type="ECO:0000313" key="2">
    <source>
        <dbReference type="EMBL" id="KMZ73347.1"/>
    </source>
</evidence>
<evidence type="ECO:0000256" key="1">
    <source>
        <dbReference type="SAM" id="MobiDB-lite"/>
    </source>
</evidence>
<name>A0A0K9PYN2_ZOSMR</name>
<dbReference type="SUPFAM" id="SSF47240">
    <property type="entry name" value="Ferritin-like"/>
    <property type="match status" value="1"/>
</dbReference>
<dbReference type="AlphaFoldDB" id="A0A0K9PYN2"/>
<dbReference type="InterPro" id="IPR007402">
    <property type="entry name" value="DUF455"/>
</dbReference>
<protein>
    <submittedName>
        <fullName evidence="2">Uncharacterized protein</fullName>
    </submittedName>
</protein>